<dbReference type="EMBL" id="JACHXZ010000002">
    <property type="protein sequence ID" value="MBB3168757.1"/>
    <property type="molecule type" value="Genomic_DNA"/>
</dbReference>
<reference evidence="1 2" key="1">
    <citation type="submission" date="2020-08" db="EMBL/GenBank/DDBJ databases">
        <title>Genomic Encyclopedia of Type Strains, Phase III (KMG-III): the genomes of soil and plant-associated and newly described type strains.</title>
        <authorList>
            <person name="Whitman W."/>
        </authorList>
    </citation>
    <scope>NUCLEOTIDE SEQUENCE [LARGE SCALE GENOMIC DNA]</scope>
    <source>
        <strain evidence="1 2">CECT 8571</strain>
    </source>
</reference>
<protein>
    <submittedName>
        <fullName evidence="1">MSHA pilin protein MshC</fullName>
    </submittedName>
</protein>
<dbReference type="Gene3D" id="3.30.700.10">
    <property type="entry name" value="Glycoprotein, Type 4 Pilin"/>
    <property type="match status" value="1"/>
</dbReference>
<dbReference type="Proteomes" id="UP000559987">
    <property type="component" value="Unassembled WGS sequence"/>
</dbReference>
<evidence type="ECO:0000313" key="1">
    <source>
        <dbReference type="EMBL" id="MBB3168757.1"/>
    </source>
</evidence>
<dbReference type="InterPro" id="IPR045584">
    <property type="entry name" value="Pilin-like"/>
</dbReference>
<dbReference type="RefSeq" id="WP_183910208.1">
    <property type="nucleotide sequence ID" value="NZ_JACHXZ010000002.1"/>
</dbReference>
<comment type="caution">
    <text evidence="1">The sequence shown here is derived from an EMBL/GenBank/DDBJ whole genome shotgun (WGS) entry which is preliminary data.</text>
</comment>
<dbReference type="InterPro" id="IPR012902">
    <property type="entry name" value="N_methyl_site"/>
</dbReference>
<gene>
    <name evidence="1" type="ORF">FHS30_001941</name>
</gene>
<name>A0A839UTQ0_9GAMM</name>
<accession>A0A839UTQ0</accession>
<keyword evidence="2" id="KW-1185">Reference proteome</keyword>
<sequence>MGFTLIELIAVLLLIGIVSATVTSRFFSATDAALLGSRDDVVSALRLAQQTAMDQAGSVTFVATSTSISVNINGAPASSSAFNFPLSLRQGVSLSPAVTLNFNRLGETSATTLALTAGSETINVTVSAAGYAR</sequence>
<dbReference type="AlphaFoldDB" id="A0A839UTQ0"/>
<organism evidence="1 2">
    <name type="scientific">Simiduia aestuariiviva</name>
    <dbReference type="NCBI Taxonomy" id="1510459"/>
    <lineage>
        <taxon>Bacteria</taxon>
        <taxon>Pseudomonadati</taxon>
        <taxon>Pseudomonadota</taxon>
        <taxon>Gammaproteobacteria</taxon>
        <taxon>Cellvibrionales</taxon>
        <taxon>Cellvibrionaceae</taxon>
        <taxon>Simiduia</taxon>
    </lineage>
</organism>
<evidence type="ECO:0000313" key="2">
    <source>
        <dbReference type="Proteomes" id="UP000559987"/>
    </source>
</evidence>
<dbReference type="NCBIfam" id="TIGR02532">
    <property type="entry name" value="IV_pilin_GFxxxE"/>
    <property type="match status" value="1"/>
</dbReference>
<dbReference type="SUPFAM" id="SSF54523">
    <property type="entry name" value="Pili subunits"/>
    <property type="match status" value="1"/>
</dbReference>
<proteinExistence type="predicted"/>